<keyword evidence="3" id="KW-1185">Reference proteome</keyword>
<proteinExistence type="predicted"/>
<evidence type="ECO:0008006" key="4">
    <source>
        <dbReference type="Google" id="ProtNLM"/>
    </source>
</evidence>
<name>A0ABW5ZWS2_9FLAO</name>
<sequence>MKSLKQISFSMVMLILMASFSQCSTAQKLQEKAPTQFGDVYFQKWTAGVKGGGSGLNLFVPVKDKSVRLDSAYFRGKAVKFEIREANEGLLYVGRFKTEFNQPKQDMIMSSDPNKEYGNQLQKKTSAIPFELKDDECVVSYIKDGKILYYKISNVNERESLNYPSAPPNKNIKIN</sequence>
<dbReference type="Proteomes" id="UP001597548">
    <property type="component" value="Unassembled WGS sequence"/>
</dbReference>
<reference evidence="3" key="1">
    <citation type="journal article" date="2019" name="Int. J. Syst. Evol. Microbiol.">
        <title>The Global Catalogue of Microorganisms (GCM) 10K type strain sequencing project: providing services to taxonomists for standard genome sequencing and annotation.</title>
        <authorList>
            <consortium name="The Broad Institute Genomics Platform"/>
            <consortium name="The Broad Institute Genome Sequencing Center for Infectious Disease"/>
            <person name="Wu L."/>
            <person name="Ma J."/>
        </authorList>
    </citation>
    <scope>NUCLEOTIDE SEQUENCE [LARGE SCALE GENOMIC DNA]</scope>
    <source>
        <strain evidence="3">KCTC 32514</strain>
    </source>
</reference>
<gene>
    <name evidence="2" type="ORF">ACFS29_15160</name>
</gene>
<evidence type="ECO:0000313" key="2">
    <source>
        <dbReference type="EMBL" id="MFD2916991.1"/>
    </source>
</evidence>
<accession>A0ABW5ZWS2</accession>
<evidence type="ECO:0000256" key="1">
    <source>
        <dbReference type="SAM" id="SignalP"/>
    </source>
</evidence>
<comment type="caution">
    <text evidence="2">The sequence shown here is derived from an EMBL/GenBank/DDBJ whole genome shotgun (WGS) entry which is preliminary data.</text>
</comment>
<dbReference type="EMBL" id="JBHUOS010000010">
    <property type="protein sequence ID" value="MFD2916991.1"/>
    <property type="molecule type" value="Genomic_DNA"/>
</dbReference>
<keyword evidence="1" id="KW-0732">Signal</keyword>
<organism evidence="2 3">
    <name type="scientific">Psychroserpens luteus</name>
    <dbReference type="NCBI Taxonomy" id="1434066"/>
    <lineage>
        <taxon>Bacteria</taxon>
        <taxon>Pseudomonadati</taxon>
        <taxon>Bacteroidota</taxon>
        <taxon>Flavobacteriia</taxon>
        <taxon>Flavobacteriales</taxon>
        <taxon>Flavobacteriaceae</taxon>
        <taxon>Psychroserpens</taxon>
    </lineage>
</organism>
<protein>
    <recommendedName>
        <fullName evidence="4">Beta-lactamase-inhibitor-like, PepSY-like</fullName>
    </recommendedName>
</protein>
<feature type="signal peptide" evidence="1">
    <location>
        <begin position="1"/>
        <end position="26"/>
    </location>
</feature>
<dbReference type="RefSeq" id="WP_194506161.1">
    <property type="nucleotide sequence ID" value="NZ_JADILU010000001.1"/>
</dbReference>
<evidence type="ECO:0000313" key="3">
    <source>
        <dbReference type="Proteomes" id="UP001597548"/>
    </source>
</evidence>
<feature type="chain" id="PRO_5047070268" description="Beta-lactamase-inhibitor-like, PepSY-like" evidence="1">
    <location>
        <begin position="27"/>
        <end position="175"/>
    </location>
</feature>